<sequence>MLINAFYLNLLKQLIVNILVGLIFSVFPFGSIAAGTSSSDLFEAGPSNYNRGEKVVINKVRDLKTAFEAVADPESSLVKNTPKKASSWRDVIYKREVMTRVKADTVPDLKQTFQDTLTSSLQDESFVTPENKKPPFYSWSGKARPTDSASVDSNSPPLGFYRRRAIDPKTGQPFVFSLPSVSRELKNPFLDQSPAVVFDKKNNRWVENEKSDPLTGGDQNSVKRGPNVETREREQNKLRWGLPSSMLIAREKYKAATFKRIMRATMNQDSEAQSNPWLINTPPISRLTGQESKETGRKLKWFRFQNKEETSNWAQLTNWSFGEGSRSQTPDSTEVTSKNTFVPSLSEQRHKPWPWSAPK</sequence>
<feature type="region of interest" description="Disordered" evidence="1">
    <location>
        <begin position="318"/>
        <end position="359"/>
    </location>
</feature>
<feature type="transmembrane region" description="Helical" evidence="2">
    <location>
        <begin position="14"/>
        <end position="34"/>
    </location>
</feature>
<keyword evidence="2" id="KW-0812">Transmembrane</keyword>
<feature type="compositionally biased region" description="Polar residues" evidence="1">
    <location>
        <begin position="318"/>
        <end position="346"/>
    </location>
</feature>
<evidence type="ECO:0000256" key="2">
    <source>
        <dbReference type="SAM" id="Phobius"/>
    </source>
</evidence>
<evidence type="ECO:0000313" key="3">
    <source>
        <dbReference type="EMBL" id="AMP43428.1"/>
    </source>
</evidence>
<gene>
    <name evidence="3" type="primary">orf359</name>
</gene>
<dbReference type="GeneID" id="27210047"/>
<dbReference type="RefSeq" id="YP_009241521.1">
    <property type="nucleotide sequence ID" value="NC_029807.1"/>
</dbReference>
<proteinExistence type="predicted"/>
<feature type="region of interest" description="Disordered" evidence="1">
    <location>
        <begin position="207"/>
        <end position="235"/>
    </location>
</feature>
<keyword evidence="2" id="KW-0472">Membrane</keyword>
<keyword evidence="2" id="KW-1133">Transmembrane helix</keyword>
<reference evidence="3" key="1">
    <citation type="journal article" date="2016" name="PLoS ONE">
        <title>Distinctive Architecture of the Chloroplast Genome in the Chlorodendrophycean Green Algae Scherffelia dubia and Tetraselmis sp. CCMP 881.</title>
        <authorList>
            <person name="Turmel M."/>
            <person name="de Cambiaire J.C."/>
            <person name="Otis C."/>
            <person name="Lemieux C."/>
        </authorList>
    </citation>
    <scope>NUCLEOTIDE SEQUENCE</scope>
</reference>
<evidence type="ECO:0000256" key="1">
    <source>
        <dbReference type="SAM" id="MobiDB-lite"/>
    </source>
</evidence>
<dbReference type="EMBL" id="KU167098">
    <property type="protein sequence ID" value="AMP43467.1"/>
    <property type="molecule type" value="Genomic_DNA"/>
</dbReference>
<name>A0A142BYD6_SCHDU</name>
<geneLocation type="plastid" evidence="3"/>
<accession>A0A142BYD6</accession>
<dbReference type="GeneID" id="27210114"/>
<dbReference type="EMBL" id="KU167098">
    <property type="protein sequence ID" value="AMP43428.1"/>
    <property type="molecule type" value="Genomic_DNA"/>
</dbReference>
<dbReference type="AlphaFoldDB" id="A0A142BYD6"/>
<keyword evidence="3" id="KW-0934">Plastid</keyword>
<organism evidence="3">
    <name type="scientific">Scherffelia dubia</name>
    <name type="common">Green alga</name>
    <name type="synonym">Chlamydomonas dubia</name>
    <dbReference type="NCBI Taxonomy" id="3190"/>
    <lineage>
        <taxon>Eukaryota</taxon>
        <taxon>Viridiplantae</taxon>
        <taxon>Chlorophyta</taxon>
        <taxon>core chlorophytes</taxon>
        <taxon>Chlorodendrophyceae</taxon>
        <taxon>Chlorodendrales</taxon>
        <taxon>Chlorodendraceae</taxon>
        <taxon>Scherffelia</taxon>
    </lineage>
</organism>
<dbReference type="RefSeq" id="YP_009241560.1">
    <property type="nucleotide sequence ID" value="NC_029807.1"/>
</dbReference>
<protein>
    <submittedName>
        <fullName evidence="3">Uncharacterized protein</fullName>
    </submittedName>
</protein>